<evidence type="ECO:0000313" key="1">
    <source>
        <dbReference type="EMBL" id="GBP94090.1"/>
    </source>
</evidence>
<dbReference type="AlphaFoldDB" id="A0A4C2A1H1"/>
<gene>
    <name evidence="1" type="ORF">EVAR_99532_1</name>
</gene>
<dbReference type="Proteomes" id="UP000299102">
    <property type="component" value="Unassembled WGS sequence"/>
</dbReference>
<accession>A0A4C2A1H1</accession>
<keyword evidence="2" id="KW-1185">Reference proteome</keyword>
<comment type="caution">
    <text evidence="1">The sequence shown here is derived from an EMBL/GenBank/DDBJ whole genome shotgun (WGS) entry which is preliminary data.</text>
</comment>
<dbReference type="OrthoDB" id="7483433at2759"/>
<organism evidence="1 2">
    <name type="scientific">Eumeta variegata</name>
    <name type="common">Bagworm moth</name>
    <name type="synonym">Eumeta japonica</name>
    <dbReference type="NCBI Taxonomy" id="151549"/>
    <lineage>
        <taxon>Eukaryota</taxon>
        <taxon>Metazoa</taxon>
        <taxon>Ecdysozoa</taxon>
        <taxon>Arthropoda</taxon>
        <taxon>Hexapoda</taxon>
        <taxon>Insecta</taxon>
        <taxon>Pterygota</taxon>
        <taxon>Neoptera</taxon>
        <taxon>Endopterygota</taxon>
        <taxon>Lepidoptera</taxon>
        <taxon>Glossata</taxon>
        <taxon>Ditrysia</taxon>
        <taxon>Tineoidea</taxon>
        <taxon>Psychidae</taxon>
        <taxon>Oiketicinae</taxon>
        <taxon>Eumeta</taxon>
    </lineage>
</organism>
<proteinExistence type="predicted"/>
<protein>
    <submittedName>
        <fullName evidence="1">Uncharacterized protein</fullName>
    </submittedName>
</protein>
<name>A0A4C2A1H1_EUMVA</name>
<reference evidence="1 2" key="1">
    <citation type="journal article" date="2019" name="Commun. Biol.">
        <title>The bagworm genome reveals a unique fibroin gene that provides high tensile strength.</title>
        <authorList>
            <person name="Kono N."/>
            <person name="Nakamura H."/>
            <person name="Ohtoshi R."/>
            <person name="Tomita M."/>
            <person name="Numata K."/>
            <person name="Arakawa K."/>
        </authorList>
    </citation>
    <scope>NUCLEOTIDE SEQUENCE [LARGE SCALE GENOMIC DNA]</scope>
</reference>
<sequence length="118" mass="13266">MKESNYSNCKKVDNDDSLEQFEIQESVPGFGHRHKQCLILFMCLTTAYSMRACMGVAVGHDGSTIDNFISNVDQFNFHRSMAGQANAYSSCEYINKWNCYGLDRMWTTTGPQAASGQL</sequence>
<dbReference type="EMBL" id="BGZK01002460">
    <property type="protein sequence ID" value="GBP94090.1"/>
    <property type="molecule type" value="Genomic_DNA"/>
</dbReference>
<evidence type="ECO:0000313" key="2">
    <source>
        <dbReference type="Proteomes" id="UP000299102"/>
    </source>
</evidence>